<sequence>MSNKKLACDQISMTHELFYLLRDQILMTREQTLITQFAFYLVHELTNLSDYPRPFSGHKEAPSGFAYFCPRNRKGVSVSLRK</sequence>
<comment type="caution">
    <text evidence="1">The sequence shown here is derived from an EMBL/GenBank/DDBJ whole genome shotgun (WGS) entry which is preliminary data.</text>
</comment>
<organism evidence="1 2">
    <name type="scientific">Tannerella sp. oral taxon BU063 isolate Cell 6/7/9</name>
    <dbReference type="NCBI Taxonomy" id="1411021"/>
    <lineage>
        <taxon>Bacteria</taxon>
        <taxon>Pseudomonadati</taxon>
        <taxon>Bacteroidota</taxon>
        <taxon>Bacteroidia</taxon>
        <taxon>Bacteroidales</taxon>
        <taxon>Tannerellaceae</taxon>
        <taxon>Tannerella</taxon>
    </lineage>
</organism>
<dbReference type="AlphaFoldDB" id="W2CNU5"/>
<dbReference type="EMBL" id="AYYD01001212">
    <property type="protein sequence ID" value="ETK08146.1"/>
    <property type="molecule type" value="Genomic_DNA"/>
</dbReference>
<keyword evidence="2" id="KW-1185">Reference proteome</keyword>
<reference evidence="1 2" key="1">
    <citation type="submission" date="2013-11" db="EMBL/GenBank/DDBJ databases">
        <title>Single cell genomics of uncultured Tannerella BU063 (oral taxon 286).</title>
        <authorList>
            <person name="Beall C.J."/>
            <person name="Campbell A.G."/>
            <person name="Griffen A.L."/>
            <person name="Podar M."/>
            <person name="Leys E.J."/>
        </authorList>
    </citation>
    <scope>NUCLEOTIDE SEQUENCE [LARGE SCALE GENOMIC DNA]</scope>
    <source>
        <strain evidence="1">Cell 6/7/9</strain>
    </source>
</reference>
<dbReference type="Proteomes" id="UP000018874">
    <property type="component" value="Unassembled WGS sequence"/>
</dbReference>
<protein>
    <submittedName>
        <fullName evidence="1">Uncharacterized protein</fullName>
    </submittedName>
</protein>
<evidence type="ECO:0000313" key="1">
    <source>
        <dbReference type="EMBL" id="ETK08146.1"/>
    </source>
</evidence>
<proteinExistence type="predicted"/>
<name>W2CNU5_9BACT</name>
<accession>W2CNU5</accession>
<gene>
    <name evidence="1" type="ORF">T231_14125</name>
</gene>
<evidence type="ECO:0000313" key="2">
    <source>
        <dbReference type="Proteomes" id="UP000018874"/>
    </source>
</evidence>